<feature type="domain" description="Helix-turn-helix" evidence="1">
    <location>
        <begin position="9"/>
        <end position="56"/>
    </location>
</feature>
<dbReference type="NCBIfam" id="TIGR01764">
    <property type="entry name" value="excise"/>
    <property type="match status" value="1"/>
</dbReference>
<dbReference type="InterPro" id="IPR041657">
    <property type="entry name" value="HTH_17"/>
</dbReference>
<dbReference type="InterPro" id="IPR010093">
    <property type="entry name" value="SinI_DNA-bd"/>
</dbReference>
<accession>A0A0B3W5E9</accession>
<name>A0A0B3W5E9_9FIRM</name>
<dbReference type="GO" id="GO:0003677">
    <property type="term" value="F:DNA binding"/>
    <property type="evidence" value="ECO:0007669"/>
    <property type="project" value="UniProtKB-KW"/>
</dbReference>
<sequence>MSEQKKRTMTVKEFAEYLGIGYIKAYELTRSKGFPMFKVGKKILVITSKVDEWIENTAIGQQF</sequence>
<keyword evidence="2" id="KW-0238">DNA-binding</keyword>
<dbReference type="InterPro" id="IPR038148">
    <property type="entry name" value="Tn1545/Tn916_Xis"/>
</dbReference>
<dbReference type="EMBL" id="JWHR01000068">
    <property type="protein sequence ID" value="KHS57632.1"/>
    <property type="molecule type" value="Genomic_DNA"/>
</dbReference>
<organism evidence="2 3">
    <name type="scientific">Terrisporobacter othiniensis</name>
    <dbReference type="NCBI Taxonomy" id="1577792"/>
    <lineage>
        <taxon>Bacteria</taxon>
        <taxon>Bacillati</taxon>
        <taxon>Bacillota</taxon>
        <taxon>Clostridia</taxon>
        <taxon>Peptostreptococcales</taxon>
        <taxon>Peptostreptococcaceae</taxon>
        <taxon>Terrisporobacter</taxon>
    </lineage>
</organism>
<protein>
    <submittedName>
        <fullName evidence="2">DNA-binding protein</fullName>
    </submittedName>
</protein>
<dbReference type="STRING" id="1577792.QX51_07330"/>
<dbReference type="Gene3D" id="3.90.105.50">
    <property type="match status" value="1"/>
</dbReference>
<keyword evidence="3" id="KW-1185">Reference proteome</keyword>
<evidence type="ECO:0000313" key="2">
    <source>
        <dbReference type="EMBL" id="KHS57632.1"/>
    </source>
</evidence>
<evidence type="ECO:0000313" key="3">
    <source>
        <dbReference type="Proteomes" id="UP000031189"/>
    </source>
</evidence>
<reference evidence="2 3" key="1">
    <citation type="submission" date="2014-12" db="EMBL/GenBank/DDBJ databases">
        <title>Draft genome sequence of Terrisporobacter sp. 08-306576, isolated from the blood culture of a bacteremia patient.</title>
        <authorList>
            <person name="Lund L.C."/>
            <person name="Sydenham T.V."/>
            <person name="Hogh S.V."/>
            <person name="Skov M.N."/>
            <person name="Kemp M."/>
            <person name="Justesen U.S."/>
        </authorList>
    </citation>
    <scope>NUCLEOTIDE SEQUENCE [LARGE SCALE GENOMIC DNA]</scope>
    <source>
        <strain evidence="2 3">08-306576</strain>
    </source>
</reference>
<proteinExistence type="predicted"/>
<dbReference type="Proteomes" id="UP000031189">
    <property type="component" value="Unassembled WGS sequence"/>
</dbReference>
<dbReference type="RefSeq" id="WP_039679251.1">
    <property type="nucleotide sequence ID" value="NZ_JWHR01000068.1"/>
</dbReference>
<gene>
    <name evidence="2" type="ORF">QX51_07330</name>
</gene>
<dbReference type="Pfam" id="PF12728">
    <property type="entry name" value="HTH_17"/>
    <property type="match status" value="1"/>
</dbReference>
<dbReference type="AlphaFoldDB" id="A0A0B3W5E9"/>
<evidence type="ECO:0000259" key="1">
    <source>
        <dbReference type="Pfam" id="PF12728"/>
    </source>
</evidence>
<comment type="caution">
    <text evidence="2">The sequence shown here is derived from an EMBL/GenBank/DDBJ whole genome shotgun (WGS) entry which is preliminary data.</text>
</comment>
<dbReference type="OrthoDB" id="2053861at2"/>